<accession>A0A5A5TY59</accession>
<dbReference type="Proteomes" id="UP000323274">
    <property type="component" value="Unassembled WGS sequence"/>
</dbReference>
<dbReference type="RefSeq" id="WP_004899862.1">
    <property type="nucleotide sequence ID" value="NZ_BJJW01000006.1"/>
</dbReference>
<reference evidence="1 2" key="1">
    <citation type="submission" date="2019-04" db="EMBL/GenBank/DDBJ databases">
        <title>A pseudo-fructophilic Leuconostoc citreum strain F192-5 isolated from peel of satsuma mandarin: the first report for isolation and characterization of strain-dependent fructophilic-like characteristics.</title>
        <authorList>
            <person name="Maeno S."/>
            <person name="Tanizawa Y."/>
            <person name="Kajikawa A."/>
            <person name="Kanesaki Y."/>
            <person name="Kubota E."/>
            <person name="Arita M."/>
            <person name="Leon D."/>
            <person name="Endo A."/>
        </authorList>
    </citation>
    <scope>NUCLEOTIDE SEQUENCE [LARGE SCALE GENOMIC DNA]</scope>
    <source>
        <strain evidence="1 2">F192-5</strain>
    </source>
</reference>
<gene>
    <name evidence="1" type="ORF">LCIT_10120</name>
</gene>
<organism evidence="1 2">
    <name type="scientific">Leuconostoc citreum</name>
    <dbReference type="NCBI Taxonomy" id="33964"/>
    <lineage>
        <taxon>Bacteria</taxon>
        <taxon>Bacillati</taxon>
        <taxon>Bacillota</taxon>
        <taxon>Bacilli</taxon>
        <taxon>Lactobacillales</taxon>
        <taxon>Lactobacillaceae</taxon>
        <taxon>Leuconostoc</taxon>
    </lineage>
</organism>
<protein>
    <submittedName>
        <fullName evidence="1">Uncharacterized protein</fullName>
    </submittedName>
</protein>
<dbReference type="OMA" id="LYEYYAF"/>
<dbReference type="EMBL" id="BJJW01000006">
    <property type="protein sequence ID" value="GDZ83770.1"/>
    <property type="molecule type" value="Genomic_DNA"/>
</dbReference>
<evidence type="ECO:0000313" key="1">
    <source>
        <dbReference type="EMBL" id="GDZ83770.1"/>
    </source>
</evidence>
<evidence type="ECO:0000313" key="2">
    <source>
        <dbReference type="Proteomes" id="UP000323274"/>
    </source>
</evidence>
<dbReference type="AlphaFoldDB" id="A0A5A5TY59"/>
<dbReference type="GeneID" id="61102381"/>
<sequence length="82" mass="8990">MIVLHVLFGLMILVGTILTGISFQGDTQKLTKLQKFSLIFTTSAIGLTVIAVISISSSVYLGIALFVILAVYEYFSFLRQTN</sequence>
<proteinExistence type="predicted"/>
<comment type="caution">
    <text evidence="1">The sequence shown here is derived from an EMBL/GenBank/DDBJ whole genome shotgun (WGS) entry which is preliminary data.</text>
</comment>
<name>A0A5A5TY59_LEUCI</name>